<reference evidence="1 2" key="1">
    <citation type="submission" date="2017-12" db="EMBL/GenBank/DDBJ databases">
        <title>Gene loss provides genomic basis for host adaptation in cereal stripe rust fungi.</title>
        <authorList>
            <person name="Xia C."/>
        </authorList>
    </citation>
    <scope>NUCLEOTIDE SEQUENCE [LARGE SCALE GENOMIC DNA]</scope>
    <source>
        <strain evidence="1 2">93TX-2</strain>
    </source>
</reference>
<keyword evidence="2" id="KW-1185">Reference proteome</keyword>
<evidence type="ECO:0000313" key="2">
    <source>
        <dbReference type="Proteomes" id="UP000238274"/>
    </source>
</evidence>
<evidence type="ECO:0000313" key="1">
    <source>
        <dbReference type="EMBL" id="POV93893.1"/>
    </source>
</evidence>
<gene>
    <name evidence="1" type="ORF">PSHT_16558</name>
</gene>
<proteinExistence type="predicted"/>
<dbReference type="VEuPathDB" id="FungiDB:PSHT_16558"/>
<reference evidence="2" key="3">
    <citation type="journal article" date="2018" name="Mol. Plant Microbe Interact.">
        <title>Genome sequence resources for the wheat stripe rust pathogen (Puccinia striiformis f. sp. tritici) and the barley stripe rust pathogen (Puccinia striiformis f. sp. hordei).</title>
        <authorList>
            <person name="Xia C."/>
            <person name="Wang M."/>
            <person name="Yin C."/>
            <person name="Cornejo O.E."/>
            <person name="Hulbert S.H."/>
            <person name="Chen X."/>
        </authorList>
    </citation>
    <scope>NUCLEOTIDE SEQUENCE [LARGE SCALE GENOMIC DNA]</scope>
    <source>
        <strain evidence="2">93TX-2</strain>
    </source>
</reference>
<name>A0A2S4U9F1_9BASI</name>
<dbReference type="EMBL" id="PKSM01000555">
    <property type="protein sequence ID" value="POV93893.1"/>
    <property type="molecule type" value="Genomic_DNA"/>
</dbReference>
<protein>
    <submittedName>
        <fullName evidence="1">Uncharacterized protein</fullName>
    </submittedName>
</protein>
<dbReference type="AlphaFoldDB" id="A0A2S4U9F1"/>
<reference evidence="2" key="2">
    <citation type="journal article" date="2018" name="BMC Genomics">
        <title>Genomic insights into host adaptation between the wheat stripe rust pathogen (Puccinia striiformis f. sp. tritici) and the barley stripe rust pathogen (Puccinia striiformis f. sp. hordei).</title>
        <authorList>
            <person name="Xia C."/>
            <person name="Wang M."/>
            <person name="Yin C."/>
            <person name="Cornejo O.E."/>
            <person name="Hulbert S.H."/>
            <person name="Chen X."/>
        </authorList>
    </citation>
    <scope>NUCLEOTIDE SEQUENCE [LARGE SCALE GENOMIC DNA]</scope>
    <source>
        <strain evidence="2">93TX-2</strain>
    </source>
</reference>
<sequence>MVEEIWPTGIKDVMMSPILMKENGGRTIMASIPRTLTLRFPSLIPLVIKHFDDTNFVTV</sequence>
<accession>A0A2S4U9F1</accession>
<organism evidence="1 2">
    <name type="scientific">Puccinia striiformis</name>
    <dbReference type="NCBI Taxonomy" id="27350"/>
    <lineage>
        <taxon>Eukaryota</taxon>
        <taxon>Fungi</taxon>
        <taxon>Dikarya</taxon>
        <taxon>Basidiomycota</taxon>
        <taxon>Pucciniomycotina</taxon>
        <taxon>Pucciniomycetes</taxon>
        <taxon>Pucciniales</taxon>
        <taxon>Pucciniaceae</taxon>
        <taxon>Puccinia</taxon>
    </lineage>
</organism>
<dbReference type="Proteomes" id="UP000238274">
    <property type="component" value="Unassembled WGS sequence"/>
</dbReference>
<comment type="caution">
    <text evidence="1">The sequence shown here is derived from an EMBL/GenBank/DDBJ whole genome shotgun (WGS) entry which is preliminary data.</text>
</comment>